<dbReference type="InterPro" id="IPR027039">
    <property type="entry name" value="Crtac1"/>
</dbReference>
<dbReference type="Gene3D" id="2.130.10.130">
    <property type="entry name" value="Integrin alpha, N-terminal"/>
    <property type="match status" value="3"/>
</dbReference>
<accession>A0ABW4XYX4</accession>
<protein>
    <submittedName>
        <fullName evidence="3">VCBS repeat-containing protein</fullName>
    </submittedName>
</protein>
<keyword evidence="1" id="KW-0732">Signal</keyword>
<evidence type="ECO:0000256" key="1">
    <source>
        <dbReference type="ARBA" id="ARBA00022729"/>
    </source>
</evidence>
<dbReference type="InterPro" id="IPR013517">
    <property type="entry name" value="FG-GAP"/>
</dbReference>
<dbReference type="InterPro" id="IPR028994">
    <property type="entry name" value="Integrin_alpha_N"/>
</dbReference>
<dbReference type="PANTHER" id="PTHR16026">
    <property type="entry name" value="CARTILAGE ACIDIC PROTEIN 1"/>
    <property type="match status" value="1"/>
</dbReference>
<dbReference type="RefSeq" id="WP_379829857.1">
    <property type="nucleotide sequence ID" value="NZ_JBHUHU010000001.1"/>
</dbReference>
<feature type="domain" description="ASPIC/UnbV" evidence="2">
    <location>
        <begin position="530"/>
        <end position="594"/>
    </location>
</feature>
<dbReference type="SUPFAM" id="SSF69318">
    <property type="entry name" value="Integrin alpha N-terminal domain"/>
    <property type="match status" value="3"/>
</dbReference>
<sequence>MRDYLKRLKFKIFLIGLIGILASCSEKSQKKTLFQLLDPKESHVDFNNRLTNTDSVNVLEFEYMYNGAGVAIGDINNDGLSDIYFSGNQVSGKLYLNKGNLTFEDITDRAGVSTNGWSNGVSMCDVNNDGFIDIYVCRGGLRGATDEDKRNLLFLNEGDGTFKEVAQEMGIADTGYSIQALFFDYDKDGHKDLYLLTNALVDYNRNNTKPIEVKGEAQSTDLLYHNNGDGTFTNVSQEAGISIEGFGLGITVCDINEDLWPDLYISNDFLTNDILYVNNQDGTFTNKVKEYIKHQSYNGMGNDVADIDNDGKSDIMVLDMFPQDNKRIKQTMMKPSYDTYNRNLDIGYSPQFVRNTLQLNNGNGTFSEVGQLTGLHNTDWSWAPLLADFDNDGWKDVFITNGYRRDITNLDFVVYSKQNGVFGSQKVNEKDQLEKLQSLPEVKLHNYIYKNNGDLSFTDMVDEWGFELPSYSNGAAYADLDNDGDLELVINNIDDIASIYKNNAIEQQDTTSNSRQFLRVKFTGTKDPTGTKVYIYNDGSAQFQLYSPVRGYLSNVEQAFHFGLGKTSQVDSLKVIWPNGNVQTLKEIKSNQTLVLNEGDAQPISNKSRDEKMLFTKMNDALHIDYLHEEDNFIEFKWQPSLLRMYNQLGPGIAVGDVNADYLEDFYVGGSKQKFGSLFIQQKDGTFAPKDLSDEKPREDMGVVFVDIDSDGDLDLLSIDGGGVWEMTRKDYKDVLYVNDGKGNFSPTTLLERDSRGSVVRLADIDRDGDLDIFIGGRIINGAYPTSPKSYVLKNNDGTFEDATQSVFGSDGKLGMISDALWTDFDNDGWMDLIMVGEFMEIQFLKNENGKLVNHTPKTGLTNMNGLWNSIVSGDFDADGDIDYIMGNLGLNNDFKVSPEEPLTLYAKDFDENGNIDPLISCFRNGSEHLIHPRDVLIDQINGMRNRFLDYESYSVADMEHTLSEKDMDGAQIYKATNLASTYVENLGNGKFKSHSLPIQAQFSPIFGMQVNDYNADGHLDVLIAGNQFTVEPFMGRYDAFVGLSLLGDGKGGFTSVSTTESGLDISGDAKGMATISSSDGQQYVVVAQNSGKLQSYSFGNKIKHLMPETMDAYAIVHLKNGSSFKTEFYYGESYLSHSSRSLGYDPSSTNYIEIVDYLGEKRKIEIQS</sequence>
<proteinExistence type="predicted"/>
<keyword evidence="4" id="KW-1185">Reference proteome</keyword>
<comment type="caution">
    <text evidence="3">The sequence shown here is derived from an EMBL/GenBank/DDBJ whole genome shotgun (WGS) entry which is preliminary data.</text>
</comment>
<evidence type="ECO:0000313" key="3">
    <source>
        <dbReference type="EMBL" id="MFD2099094.1"/>
    </source>
</evidence>
<evidence type="ECO:0000313" key="4">
    <source>
        <dbReference type="Proteomes" id="UP001597342"/>
    </source>
</evidence>
<dbReference type="PANTHER" id="PTHR16026:SF0">
    <property type="entry name" value="CARTILAGE ACIDIC PROTEIN 1"/>
    <property type="match status" value="1"/>
</dbReference>
<dbReference type="EMBL" id="JBHUHU010000001">
    <property type="protein sequence ID" value="MFD2099094.1"/>
    <property type="molecule type" value="Genomic_DNA"/>
</dbReference>
<dbReference type="Pfam" id="PF13517">
    <property type="entry name" value="FG-GAP_3"/>
    <property type="match status" value="7"/>
</dbReference>
<gene>
    <name evidence="3" type="ORF">ACFSJE_04860</name>
</gene>
<name>A0ABW4XYX4_9FLAO</name>
<dbReference type="InterPro" id="IPR011519">
    <property type="entry name" value="UnbV_ASPIC"/>
</dbReference>
<dbReference type="Proteomes" id="UP001597342">
    <property type="component" value="Unassembled WGS sequence"/>
</dbReference>
<dbReference type="Pfam" id="PF07593">
    <property type="entry name" value="UnbV_ASPIC"/>
    <property type="match status" value="1"/>
</dbReference>
<evidence type="ECO:0000259" key="2">
    <source>
        <dbReference type="Pfam" id="PF07593"/>
    </source>
</evidence>
<reference evidence="4" key="1">
    <citation type="journal article" date="2019" name="Int. J. Syst. Evol. Microbiol.">
        <title>The Global Catalogue of Microorganisms (GCM) 10K type strain sequencing project: providing services to taxonomists for standard genome sequencing and annotation.</title>
        <authorList>
            <consortium name="The Broad Institute Genomics Platform"/>
            <consortium name="The Broad Institute Genome Sequencing Center for Infectious Disease"/>
            <person name="Wu L."/>
            <person name="Ma J."/>
        </authorList>
    </citation>
    <scope>NUCLEOTIDE SEQUENCE [LARGE SCALE GENOMIC DNA]</scope>
    <source>
        <strain evidence="4">JCM 3389</strain>
    </source>
</reference>
<dbReference type="PROSITE" id="PS51257">
    <property type="entry name" value="PROKAR_LIPOPROTEIN"/>
    <property type="match status" value="1"/>
</dbReference>
<organism evidence="3 4">
    <name type="scientific">Flagellimonas iocasae</name>
    <dbReference type="NCBI Taxonomy" id="2055905"/>
    <lineage>
        <taxon>Bacteria</taxon>
        <taxon>Pseudomonadati</taxon>
        <taxon>Bacteroidota</taxon>
        <taxon>Flavobacteriia</taxon>
        <taxon>Flavobacteriales</taxon>
        <taxon>Flavobacteriaceae</taxon>
        <taxon>Flagellimonas</taxon>
    </lineage>
</organism>